<organism evidence="2 4">
    <name type="scientific">Ficus carica</name>
    <name type="common">Common fig</name>
    <dbReference type="NCBI Taxonomy" id="3494"/>
    <lineage>
        <taxon>Eukaryota</taxon>
        <taxon>Viridiplantae</taxon>
        <taxon>Streptophyta</taxon>
        <taxon>Embryophyta</taxon>
        <taxon>Tracheophyta</taxon>
        <taxon>Spermatophyta</taxon>
        <taxon>Magnoliopsida</taxon>
        <taxon>eudicotyledons</taxon>
        <taxon>Gunneridae</taxon>
        <taxon>Pentapetalae</taxon>
        <taxon>rosids</taxon>
        <taxon>fabids</taxon>
        <taxon>Rosales</taxon>
        <taxon>Moraceae</taxon>
        <taxon>Ficeae</taxon>
        <taxon>Ficus</taxon>
    </lineage>
</organism>
<sequence>MNDRRGDQRDDRRRDQQGGHKNCQEQDPTKGYTHNSGWAYIGRDIRKYKELCQLSQGHIPSDHDELTGVAAQSIQADETRDHFLRGRCRRSSLSS</sequence>
<dbReference type="EMBL" id="BTGU01000153">
    <property type="protein sequence ID" value="GMN63558.1"/>
    <property type="molecule type" value="Genomic_DNA"/>
</dbReference>
<proteinExistence type="predicted"/>
<dbReference type="EMBL" id="BTGU01000155">
    <property type="protein sequence ID" value="GMN63667.1"/>
    <property type="molecule type" value="Genomic_DNA"/>
</dbReference>
<accession>A0AA88J2N6</accession>
<evidence type="ECO:0000313" key="4">
    <source>
        <dbReference type="Proteomes" id="UP001187192"/>
    </source>
</evidence>
<feature type="compositionally biased region" description="Basic and acidic residues" evidence="1">
    <location>
        <begin position="1"/>
        <end position="28"/>
    </location>
</feature>
<reference evidence="2" key="1">
    <citation type="submission" date="2023-07" db="EMBL/GenBank/DDBJ databases">
        <title>draft genome sequence of fig (Ficus carica).</title>
        <authorList>
            <person name="Takahashi T."/>
            <person name="Nishimura K."/>
        </authorList>
    </citation>
    <scope>NUCLEOTIDE SEQUENCE</scope>
</reference>
<evidence type="ECO:0000313" key="3">
    <source>
        <dbReference type="EMBL" id="GMN63667.1"/>
    </source>
</evidence>
<gene>
    <name evidence="2" type="ORF">TIFTF001_032637</name>
    <name evidence="3" type="ORF">TIFTF001_032742</name>
</gene>
<dbReference type="AlphaFoldDB" id="A0AA88J2N6"/>
<dbReference type="Proteomes" id="UP001187192">
    <property type="component" value="Unassembled WGS sequence"/>
</dbReference>
<comment type="caution">
    <text evidence="2">The sequence shown here is derived from an EMBL/GenBank/DDBJ whole genome shotgun (WGS) entry which is preliminary data.</text>
</comment>
<protein>
    <submittedName>
        <fullName evidence="2">Uncharacterized protein</fullName>
    </submittedName>
</protein>
<evidence type="ECO:0000256" key="1">
    <source>
        <dbReference type="SAM" id="MobiDB-lite"/>
    </source>
</evidence>
<evidence type="ECO:0000313" key="2">
    <source>
        <dbReference type="EMBL" id="GMN63558.1"/>
    </source>
</evidence>
<name>A0AA88J2N6_FICCA</name>
<feature type="region of interest" description="Disordered" evidence="1">
    <location>
        <begin position="1"/>
        <end position="36"/>
    </location>
</feature>
<keyword evidence="4" id="KW-1185">Reference proteome</keyword>